<gene>
    <name evidence="2" type="ordered locus">SACE_0771</name>
</gene>
<name>A4F7T8_SACEN</name>
<sequence>MEPWALVRPAGCRSAESWALEWTAEWHGAESEAAGADSGVPQRGAGDAGTDS</sequence>
<proteinExistence type="predicted"/>
<protein>
    <submittedName>
        <fullName evidence="2">Uncharacterized protein</fullName>
    </submittedName>
</protein>
<feature type="region of interest" description="Disordered" evidence="1">
    <location>
        <begin position="28"/>
        <end position="52"/>
    </location>
</feature>
<keyword evidence="3" id="KW-1185">Reference proteome</keyword>
<dbReference type="KEGG" id="sen:SACE_0771"/>
<evidence type="ECO:0000313" key="2">
    <source>
        <dbReference type="EMBL" id="CAM00112.1"/>
    </source>
</evidence>
<accession>A4F7T8</accession>
<dbReference type="HOGENOM" id="CLU_3084461_0_0_11"/>
<evidence type="ECO:0000256" key="1">
    <source>
        <dbReference type="SAM" id="MobiDB-lite"/>
    </source>
</evidence>
<evidence type="ECO:0000313" key="3">
    <source>
        <dbReference type="Proteomes" id="UP000006728"/>
    </source>
</evidence>
<reference evidence="2 3" key="1">
    <citation type="journal article" date="2007" name="Nat. Biotechnol.">
        <title>Complete genome sequence of the erythromycin-producing bacterium Saccharopolyspora erythraea NRRL23338.</title>
        <authorList>
            <person name="Oliynyk M."/>
            <person name="Samborskyy M."/>
            <person name="Lester J.B."/>
            <person name="Mironenko T."/>
            <person name="Scott N."/>
            <person name="Dickens S."/>
            <person name="Haydock S.F."/>
            <person name="Leadlay P.F."/>
        </authorList>
    </citation>
    <scope>NUCLEOTIDE SEQUENCE [LARGE SCALE GENOMIC DNA]</scope>
    <source>
        <strain evidence="3">ATCC 11635 / DSM 40517 / JCM 4748 / NBRC 13426 / NCIMB 8594 / NRRL 2338</strain>
    </source>
</reference>
<organism evidence="2 3">
    <name type="scientific">Saccharopolyspora erythraea (strain ATCC 11635 / DSM 40517 / JCM 4748 / NBRC 13426 / NCIMB 8594 / NRRL 2338)</name>
    <dbReference type="NCBI Taxonomy" id="405948"/>
    <lineage>
        <taxon>Bacteria</taxon>
        <taxon>Bacillati</taxon>
        <taxon>Actinomycetota</taxon>
        <taxon>Actinomycetes</taxon>
        <taxon>Pseudonocardiales</taxon>
        <taxon>Pseudonocardiaceae</taxon>
        <taxon>Saccharopolyspora</taxon>
    </lineage>
</organism>
<dbReference type="EMBL" id="AM420293">
    <property type="protein sequence ID" value="CAM00112.1"/>
    <property type="molecule type" value="Genomic_DNA"/>
</dbReference>
<dbReference type="AlphaFoldDB" id="A4F7T8"/>
<dbReference type="Proteomes" id="UP000006728">
    <property type="component" value="Chromosome"/>
</dbReference>